<dbReference type="STRING" id="1184151.AW736_10055"/>
<keyword evidence="12" id="KW-0675">Receptor</keyword>
<dbReference type="Gene3D" id="2.40.170.20">
    <property type="entry name" value="TonB-dependent receptor, beta-barrel domain"/>
    <property type="match status" value="1"/>
</dbReference>
<dbReference type="AlphaFoldDB" id="A0A178IK92"/>
<evidence type="ECO:0000256" key="3">
    <source>
        <dbReference type="ARBA" id="ARBA00022448"/>
    </source>
</evidence>
<dbReference type="InterPro" id="IPR000531">
    <property type="entry name" value="Beta-barrel_TonB"/>
</dbReference>
<dbReference type="PANTHER" id="PTHR32552:SF68">
    <property type="entry name" value="FERRICHROME OUTER MEMBRANE TRANSPORTER_PHAGE RECEPTOR"/>
    <property type="match status" value="1"/>
</dbReference>
<dbReference type="InterPro" id="IPR039426">
    <property type="entry name" value="TonB-dep_rcpt-like"/>
</dbReference>
<evidence type="ECO:0000259" key="16">
    <source>
        <dbReference type="Pfam" id="PF00593"/>
    </source>
</evidence>
<dbReference type="InterPro" id="IPR036942">
    <property type="entry name" value="Beta-barrel_TonB_sf"/>
</dbReference>
<dbReference type="Gene3D" id="2.170.130.10">
    <property type="entry name" value="TonB-dependent receptor, plug domain"/>
    <property type="match status" value="1"/>
</dbReference>
<dbReference type="NCBIfam" id="TIGR01783">
    <property type="entry name" value="TonB-siderophor"/>
    <property type="match status" value="1"/>
</dbReference>
<dbReference type="PROSITE" id="PS52016">
    <property type="entry name" value="TONB_DEPENDENT_REC_3"/>
    <property type="match status" value="1"/>
</dbReference>
<comment type="subcellular location">
    <subcellularLocation>
        <location evidence="1 14">Cell outer membrane</location>
        <topology evidence="1 14">Multi-pass membrane protein</topology>
    </subcellularLocation>
</comment>
<comment type="similarity">
    <text evidence="2 14 15">Belongs to the TonB-dependent receptor family.</text>
</comment>
<evidence type="ECO:0000256" key="13">
    <source>
        <dbReference type="ARBA" id="ARBA00023237"/>
    </source>
</evidence>
<evidence type="ECO:0000313" key="18">
    <source>
        <dbReference type="EMBL" id="OAM90111.1"/>
    </source>
</evidence>
<keyword evidence="13 14" id="KW-0998">Cell outer membrane</keyword>
<accession>A0A178IK92</accession>
<evidence type="ECO:0000256" key="15">
    <source>
        <dbReference type="RuleBase" id="RU003357"/>
    </source>
</evidence>
<evidence type="ECO:0000256" key="10">
    <source>
        <dbReference type="ARBA" id="ARBA00023077"/>
    </source>
</evidence>
<evidence type="ECO:0000256" key="12">
    <source>
        <dbReference type="ARBA" id="ARBA00023170"/>
    </source>
</evidence>
<keyword evidence="8" id="KW-0408">Iron</keyword>
<evidence type="ECO:0000256" key="5">
    <source>
        <dbReference type="ARBA" id="ARBA00022496"/>
    </source>
</evidence>
<protein>
    <recommendedName>
        <fullName evidence="20">TonB-dependent receptor</fullName>
    </recommendedName>
</protein>
<dbReference type="InterPro" id="IPR012910">
    <property type="entry name" value="Plug_dom"/>
</dbReference>
<dbReference type="InterPro" id="IPR037066">
    <property type="entry name" value="Plug_dom_sf"/>
</dbReference>
<keyword evidence="11 14" id="KW-0472">Membrane</keyword>
<keyword evidence="4 14" id="KW-1134">Transmembrane beta strand</keyword>
<keyword evidence="6 14" id="KW-0812">Transmembrane</keyword>
<dbReference type="Pfam" id="PF07715">
    <property type="entry name" value="Plug"/>
    <property type="match status" value="1"/>
</dbReference>
<dbReference type="EMBL" id="LRRQ01000075">
    <property type="protein sequence ID" value="OAM90111.1"/>
    <property type="molecule type" value="Genomic_DNA"/>
</dbReference>
<organism evidence="18 19">
    <name type="scientific">Termitidicoccus mucosus</name>
    <dbReference type="NCBI Taxonomy" id="1184151"/>
    <lineage>
        <taxon>Bacteria</taxon>
        <taxon>Pseudomonadati</taxon>
        <taxon>Verrucomicrobiota</taxon>
        <taxon>Opitutia</taxon>
        <taxon>Opitutales</taxon>
        <taxon>Opitutaceae</taxon>
        <taxon>Termitidicoccus</taxon>
    </lineage>
</organism>
<evidence type="ECO:0000256" key="1">
    <source>
        <dbReference type="ARBA" id="ARBA00004571"/>
    </source>
</evidence>
<keyword evidence="7" id="KW-0732">Signal</keyword>
<dbReference type="PANTHER" id="PTHR32552">
    <property type="entry name" value="FERRICHROME IRON RECEPTOR-RELATED"/>
    <property type="match status" value="1"/>
</dbReference>
<evidence type="ECO:0000256" key="2">
    <source>
        <dbReference type="ARBA" id="ARBA00009810"/>
    </source>
</evidence>
<dbReference type="GO" id="GO:0015344">
    <property type="term" value="F:siderophore uptake transmembrane transporter activity"/>
    <property type="evidence" value="ECO:0007669"/>
    <property type="project" value="TreeGrafter"/>
</dbReference>
<dbReference type="Pfam" id="PF00593">
    <property type="entry name" value="TonB_dep_Rec_b-barrel"/>
    <property type="match status" value="1"/>
</dbReference>
<keyword evidence="19" id="KW-1185">Reference proteome</keyword>
<evidence type="ECO:0000256" key="6">
    <source>
        <dbReference type="ARBA" id="ARBA00022692"/>
    </source>
</evidence>
<dbReference type="RefSeq" id="WP_068770139.1">
    <property type="nucleotide sequence ID" value="NZ_CP109796.1"/>
</dbReference>
<feature type="domain" description="TonB-dependent receptor plug" evidence="17">
    <location>
        <begin position="58"/>
        <end position="152"/>
    </location>
</feature>
<dbReference type="GO" id="GO:0038023">
    <property type="term" value="F:signaling receptor activity"/>
    <property type="evidence" value="ECO:0007669"/>
    <property type="project" value="InterPro"/>
</dbReference>
<evidence type="ECO:0000256" key="4">
    <source>
        <dbReference type="ARBA" id="ARBA00022452"/>
    </source>
</evidence>
<feature type="domain" description="TonB-dependent receptor-like beta-barrel" evidence="16">
    <location>
        <begin position="257"/>
        <end position="715"/>
    </location>
</feature>
<dbReference type="InterPro" id="IPR010105">
    <property type="entry name" value="TonB_sidphr_rcpt"/>
</dbReference>
<keyword evidence="3 14" id="KW-0813">Transport</keyword>
<evidence type="ECO:0000256" key="8">
    <source>
        <dbReference type="ARBA" id="ARBA00023004"/>
    </source>
</evidence>
<proteinExistence type="inferred from homology"/>
<dbReference type="GO" id="GO:0009279">
    <property type="term" value="C:cell outer membrane"/>
    <property type="evidence" value="ECO:0007669"/>
    <property type="project" value="UniProtKB-SubCell"/>
</dbReference>
<dbReference type="CDD" id="cd01347">
    <property type="entry name" value="ligand_gated_channel"/>
    <property type="match status" value="1"/>
</dbReference>
<reference evidence="18 19" key="1">
    <citation type="submission" date="2016-01" db="EMBL/GenBank/DDBJ databases">
        <title>High potential of lignocellulose degradation of a new Verrucomicrobia species.</title>
        <authorList>
            <person name="Wang Y."/>
            <person name="Shi Y."/>
            <person name="Qiu Z."/>
            <person name="Liu S."/>
            <person name="Yang H."/>
        </authorList>
    </citation>
    <scope>NUCLEOTIDE SEQUENCE [LARGE SCALE GENOMIC DNA]</scope>
    <source>
        <strain evidence="18 19">TSB47</strain>
    </source>
</reference>
<dbReference type="Proteomes" id="UP000078486">
    <property type="component" value="Unassembled WGS sequence"/>
</dbReference>
<evidence type="ECO:0000259" key="17">
    <source>
        <dbReference type="Pfam" id="PF07715"/>
    </source>
</evidence>
<evidence type="ECO:0008006" key="20">
    <source>
        <dbReference type="Google" id="ProtNLM"/>
    </source>
</evidence>
<dbReference type="GO" id="GO:0015891">
    <property type="term" value="P:siderophore transport"/>
    <property type="evidence" value="ECO:0007669"/>
    <property type="project" value="InterPro"/>
</dbReference>
<dbReference type="SUPFAM" id="SSF56935">
    <property type="entry name" value="Porins"/>
    <property type="match status" value="1"/>
</dbReference>
<evidence type="ECO:0000256" key="7">
    <source>
        <dbReference type="ARBA" id="ARBA00022729"/>
    </source>
</evidence>
<name>A0A178IK92_9BACT</name>
<evidence type="ECO:0000256" key="14">
    <source>
        <dbReference type="PROSITE-ProRule" id="PRU01360"/>
    </source>
</evidence>
<keyword evidence="10 15" id="KW-0798">TonB box</keyword>
<keyword evidence="5" id="KW-0410">Iron transport</keyword>
<evidence type="ECO:0000313" key="19">
    <source>
        <dbReference type="Proteomes" id="UP000078486"/>
    </source>
</evidence>
<gene>
    <name evidence="18" type="ORF">AW736_10055</name>
</gene>
<sequence length="741" mass="81524">MNIAVMLPAKAQDTPEAGRLQPSSEEVIQLSEFQVVSSADEGYKAANAVSATRVAVAIKDIPMNLTAFTRDFIEDRHAYDLYDIIKYAPGVNQDNVSPTGWARYNMRGFTSASVQRNGFGSFRFIDVSNIERVEIIKGPSSLLYGQINPGGVINYITKRPQDEAAVGLSASVGTDNYGRVMLDATGPVPGTNGKLLYRAVGMGEEIQRFVDVASGYKTLFAPSFTWKITPGIALTVEYERFHRHDKNTPSGVVVLFANGNGTTPYPGLPEDFSFAGDGDYFDFTSDAFTADLTARLLDHFTLRAIYGWNQYDQEWRASGQGGTGLIAQDIVDYFYGAGVVSNADAMYRRNRKEIQRGSESVGQIELAGNFEVSGVRLRPLVGYKKTFYGKYHGWQWTNPTGITSPYYIRPWNMRDPSTWDRSVPFGTDVLAPTTDNTTRSDNSSFYGVLVASLFDERLQLLGGVSRYDVHNEPNYNHLADEQTSDAADRHHTVWQGGVLYKITNEFSVFASYSESFVANSTLLQVKNVPTAPAEPSIGEGWEAGVKLDLLEGRISGTLSWYYLTVSPTGVITITDGVDPDTGNTFFTDIQGGEQRSRGVEADILFTITPGLQLYTAYGYTDAVYTEHPSNPDLDGTRLVATPKHTFRAWGKYTLQNGPARGFYFGGGVNYTGNQSHQAANPVIITGGYTTIDLVAGYPLRIGGRTWRAELSVKNVTDKFYYASASSISHPRHGILTISTKF</sequence>
<evidence type="ECO:0000256" key="11">
    <source>
        <dbReference type="ARBA" id="ARBA00023136"/>
    </source>
</evidence>
<evidence type="ECO:0000256" key="9">
    <source>
        <dbReference type="ARBA" id="ARBA00023065"/>
    </source>
</evidence>
<comment type="caution">
    <text evidence="18">The sequence shown here is derived from an EMBL/GenBank/DDBJ whole genome shotgun (WGS) entry which is preliminary data.</text>
</comment>
<keyword evidence="9" id="KW-0406">Ion transport</keyword>